<keyword evidence="2" id="KW-1185">Reference proteome</keyword>
<dbReference type="Proteomes" id="UP001243420">
    <property type="component" value="Chromosome"/>
</dbReference>
<evidence type="ECO:0000313" key="2">
    <source>
        <dbReference type="Proteomes" id="UP001243420"/>
    </source>
</evidence>
<accession>A0ABY8LBT9</accession>
<evidence type="ECO:0000313" key="1">
    <source>
        <dbReference type="EMBL" id="WGH78601.1"/>
    </source>
</evidence>
<dbReference type="RefSeq" id="WP_279965352.1">
    <property type="nucleotide sequence ID" value="NZ_CP122537.1"/>
</dbReference>
<reference evidence="1 2" key="1">
    <citation type="submission" date="2023-04" db="EMBL/GenBank/DDBJ databases">
        <title>Jannaschia ovalis sp. nov., a marine bacterium isolated from sea tidal flat.</title>
        <authorList>
            <person name="Kwon D.Y."/>
            <person name="Kim J.-J."/>
        </authorList>
    </citation>
    <scope>NUCLEOTIDE SEQUENCE [LARGE SCALE GENOMIC DNA]</scope>
    <source>
        <strain evidence="1 2">GRR-S6-38</strain>
    </source>
</reference>
<dbReference type="EMBL" id="CP122537">
    <property type="protein sequence ID" value="WGH78601.1"/>
    <property type="molecule type" value="Genomic_DNA"/>
</dbReference>
<name>A0ABY8LBT9_9RHOB</name>
<organism evidence="1 2">
    <name type="scientific">Jannaschia ovalis</name>
    <dbReference type="NCBI Taxonomy" id="3038773"/>
    <lineage>
        <taxon>Bacteria</taxon>
        <taxon>Pseudomonadati</taxon>
        <taxon>Pseudomonadota</taxon>
        <taxon>Alphaproteobacteria</taxon>
        <taxon>Rhodobacterales</taxon>
        <taxon>Roseobacteraceae</taxon>
        <taxon>Jannaschia</taxon>
    </lineage>
</organism>
<sequence length="203" mass="23316">MTLAAGTYFEHLKAYVNSEYVMHDGSGGEVVLQEKYFPATATRAKTRKIQLLLPGPGLAFKLDHDQVELQRKKTKPALFHFLDDTAKPWSKRCDFVIFYVNGRSFHADCIEFKSKSLTAEKIVPQLKAGMCWVNTLKRTIEHYTGDNRRIRLRKFVFADNEDPGAYLDPNRQLNADPSIRYYHFDEVNGQPLADLQNTSVQEI</sequence>
<protein>
    <submittedName>
        <fullName evidence="1">Uncharacterized protein</fullName>
    </submittedName>
</protein>
<proteinExistence type="predicted"/>
<gene>
    <name evidence="1" type="ORF">P8627_16550</name>
</gene>